<dbReference type="EMBL" id="CP045895">
    <property type="protein sequence ID" value="QQP48724.1"/>
    <property type="molecule type" value="Genomic_DNA"/>
</dbReference>
<evidence type="ECO:0000313" key="2">
    <source>
        <dbReference type="Proteomes" id="UP000595437"/>
    </source>
</evidence>
<sequence length="103" mass="12088">MAQEYNVFVRTIGRVVKADLGMKPFKYRKIHLLNEATRVKRKARSKLVLKLHADNPSVIVIFSDEKLFETTKKFNPQNDRILCRDISKILENSETSTRCRSRH</sequence>
<proteinExistence type="predicted"/>
<organism evidence="1 2">
    <name type="scientific">Caligus rogercresseyi</name>
    <name type="common">Sea louse</name>
    <dbReference type="NCBI Taxonomy" id="217165"/>
    <lineage>
        <taxon>Eukaryota</taxon>
        <taxon>Metazoa</taxon>
        <taxon>Ecdysozoa</taxon>
        <taxon>Arthropoda</taxon>
        <taxon>Crustacea</taxon>
        <taxon>Multicrustacea</taxon>
        <taxon>Hexanauplia</taxon>
        <taxon>Copepoda</taxon>
        <taxon>Siphonostomatoida</taxon>
        <taxon>Caligidae</taxon>
        <taxon>Caligus</taxon>
    </lineage>
</organism>
<evidence type="ECO:0000313" key="1">
    <source>
        <dbReference type="EMBL" id="QQP48724.1"/>
    </source>
</evidence>
<dbReference type="Proteomes" id="UP000595437">
    <property type="component" value="Chromosome 6"/>
</dbReference>
<gene>
    <name evidence="1" type="ORF">FKW44_009129</name>
</gene>
<keyword evidence="2" id="KW-1185">Reference proteome</keyword>
<name>A0A7T8HEV1_CALRO</name>
<reference evidence="2" key="1">
    <citation type="submission" date="2021-01" db="EMBL/GenBank/DDBJ databases">
        <title>Caligus Genome Assembly.</title>
        <authorList>
            <person name="Gallardo-Escarate C."/>
        </authorList>
    </citation>
    <scope>NUCLEOTIDE SEQUENCE [LARGE SCALE GENOMIC DNA]</scope>
</reference>
<dbReference type="OrthoDB" id="10006939at2759"/>
<accession>A0A7T8HEV1</accession>
<dbReference type="AlphaFoldDB" id="A0A7T8HEV1"/>
<protein>
    <submittedName>
        <fullName evidence="1">Uncharacterized protein</fullName>
    </submittedName>
</protein>